<organism evidence="6 7">
    <name type="scientific">Phycomyces blakesleeanus (strain ATCC 8743b / DSM 1359 / FGSC 10004 / NBRC 33097 / NRRL 1555)</name>
    <dbReference type="NCBI Taxonomy" id="763407"/>
    <lineage>
        <taxon>Eukaryota</taxon>
        <taxon>Fungi</taxon>
        <taxon>Fungi incertae sedis</taxon>
        <taxon>Mucoromycota</taxon>
        <taxon>Mucoromycotina</taxon>
        <taxon>Mucoromycetes</taxon>
        <taxon>Mucorales</taxon>
        <taxon>Phycomycetaceae</taxon>
        <taxon>Phycomyces</taxon>
    </lineage>
</organism>
<evidence type="ECO:0000256" key="4">
    <source>
        <dbReference type="SAM" id="SignalP"/>
    </source>
</evidence>
<accession>A0A162N8L6</accession>
<keyword evidence="2" id="KW-0843">Virulence</keyword>
<dbReference type="InterPro" id="IPR052210">
    <property type="entry name" value="LysM1-like"/>
</dbReference>
<keyword evidence="7" id="KW-1185">Reference proteome</keyword>
<dbReference type="SMART" id="SM00257">
    <property type="entry name" value="LysM"/>
    <property type="match status" value="2"/>
</dbReference>
<evidence type="ECO:0000256" key="1">
    <source>
        <dbReference type="ARBA" id="ARBA00022669"/>
    </source>
</evidence>
<dbReference type="VEuPathDB" id="FungiDB:PHYBLDRAFT_183743"/>
<dbReference type="Gene3D" id="3.10.350.10">
    <property type="entry name" value="LysM domain"/>
    <property type="match status" value="2"/>
</dbReference>
<proteinExistence type="predicted"/>
<dbReference type="PANTHER" id="PTHR34997:SF23">
    <property type="entry name" value="LYSM DOMAIN-CONTAINING PROTEIN"/>
    <property type="match status" value="1"/>
</dbReference>
<dbReference type="PROSITE" id="PS51782">
    <property type="entry name" value="LYSM"/>
    <property type="match status" value="2"/>
</dbReference>
<sequence length="354" mass="40391">MKLNLFTASLLLLSSMVLASPGNSCATRHAASRRDTCGSIAREYGISVQELQRWNDNLGGNPRHCNKPVPGRSYCVKPRRRSNHGEDYGRDHGRDDRRDHGFHKRAKGLGDHHGIKEIKKHKPFKHHKPKPFKHHKPKPFKHHKRKEVDVTEDVDIIELEKRKAGPSNAHDKHPVKHHKPEPIKHHKSKPIKHHKPEPIKHHKPEPIKHHKPEHHKREEHGKGPSNDHGKGSSNEHGKGSSNEHGKGPSNEHGKGPSNDHGKGPSNEPGKEHGGHQDDRNDHRRPNTRGLHLAPHTDPNCRRYYVAKRDDSCRGIARRNHISENQFYKYNQGLRRRGDHQCVNLSPGRAYCVAV</sequence>
<dbReference type="InParanoid" id="A0A162N8L6"/>
<dbReference type="STRING" id="763407.A0A162N8L6"/>
<keyword evidence="1" id="KW-0147">Chitin-binding</keyword>
<feature type="compositionally biased region" description="Basic residues" evidence="3">
    <location>
        <begin position="173"/>
        <end position="195"/>
    </location>
</feature>
<feature type="compositionally biased region" description="Basic and acidic residues" evidence="3">
    <location>
        <begin position="215"/>
        <end position="284"/>
    </location>
</feature>
<feature type="domain" description="LysM" evidence="5">
    <location>
        <begin position="302"/>
        <end position="352"/>
    </location>
</feature>
<dbReference type="InterPro" id="IPR018392">
    <property type="entry name" value="LysM"/>
</dbReference>
<evidence type="ECO:0000256" key="3">
    <source>
        <dbReference type="SAM" id="MobiDB-lite"/>
    </source>
</evidence>
<feature type="compositionally biased region" description="Basic and acidic residues" evidence="3">
    <location>
        <begin position="83"/>
        <end position="99"/>
    </location>
</feature>
<evidence type="ECO:0000256" key="2">
    <source>
        <dbReference type="ARBA" id="ARBA00023026"/>
    </source>
</evidence>
<dbReference type="PANTHER" id="PTHR34997">
    <property type="entry name" value="AM15"/>
    <property type="match status" value="1"/>
</dbReference>
<dbReference type="EMBL" id="KV441000">
    <property type="protein sequence ID" value="OAD66854.1"/>
    <property type="molecule type" value="Genomic_DNA"/>
</dbReference>
<dbReference type="RefSeq" id="XP_018284894.1">
    <property type="nucleotide sequence ID" value="XM_018438823.1"/>
</dbReference>
<feature type="compositionally biased region" description="Basic residues" evidence="3">
    <location>
        <begin position="118"/>
        <end position="145"/>
    </location>
</feature>
<evidence type="ECO:0000259" key="5">
    <source>
        <dbReference type="PROSITE" id="PS51782"/>
    </source>
</evidence>
<feature type="compositionally biased region" description="Basic and acidic residues" evidence="3">
    <location>
        <begin position="108"/>
        <end position="117"/>
    </location>
</feature>
<keyword evidence="4" id="KW-0732">Signal</keyword>
<name>A0A162N8L6_PHYB8</name>
<dbReference type="InterPro" id="IPR036779">
    <property type="entry name" value="LysM_dom_sf"/>
</dbReference>
<evidence type="ECO:0000313" key="7">
    <source>
        <dbReference type="Proteomes" id="UP000077315"/>
    </source>
</evidence>
<dbReference type="Proteomes" id="UP000077315">
    <property type="component" value="Unassembled WGS sequence"/>
</dbReference>
<feature type="domain" description="LysM" evidence="5">
    <location>
        <begin position="27"/>
        <end position="76"/>
    </location>
</feature>
<dbReference type="AlphaFoldDB" id="A0A162N8L6"/>
<protein>
    <recommendedName>
        <fullName evidence="5">LysM domain-containing protein</fullName>
    </recommendedName>
</protein>
<feature type="signal peptide" evidence="4">
    <location>
        <begin position="1"/>
        <end position="19"/>
    </location>
</feature>
<dbReference type="GO" id="GO:0008061">
    <property type="term" value="F:chitin binding"/>
    <property type="evidence" value="ECO:0007669"/>
    <property type="project" value="UniProtKB-KW"/>
</dbReference>
<feature type="region of interest" description="Disordered" evidence="3">
    <location>
        <begin position="58"/>
        <end position="297"/>
    </location>
</feature>
<reference evidence="7" key="1">
    <citation type="submission" date="2015-06" db="EMBL/GenBank/DDBJ databases">
        <title>Expansion of signal transduction pathways in fungi by whole-genome duplication.</title>
        <authorList>
            <consortium name="DOE Joint Genome Institute"/>
            <person name="Corrochano L.M."/>
            <person name="Kuo A."/>
            <person name="Marcet-Houben M."/>
            <person name="Polaino S."/>
            <person name="Salamov A."/>
            <person name="Villalobos J.M."/>
            <person name="Alvarez M.I."/>
            <person name="Avalos J."/>
            <person name="Benito E.P."/>
            <person name="Benoit I."/>
            <person name="Burger G."/>
            <person name="Camino L.P."/>
            <person name="Canovas D."/>
            <person name="Cerda-Olmedo E."/>
            <person name="Cheng J.-F."/>
            <person name="Dominguez A."/>
            <person name="Elias M."/>
            <person name="Eslava A.P."/>
            <person name="Glaser F."/>
            <person name="Grimwood J."/>
            <person name="Gutierrez G."/>
            <person name="Heitman J."/>
            <person name="Henrissat B."/>
            <person name="Iturriaga E.A."/>
            <person name="Lang B.F."/>
            <person name="Lavin J.L."/>
            <person name="Lee S."/>
            <person name="Li W."/>
            <person name="Lindquist E."/>
            <person name="Lopez-Garcia S."/>
            <person name="Luque E.M."/>
            <person name="Marcos A.T."/>
            <person name="Martin J."/>
            <person name="McCluskey K."/>
            <person name="Medina H.R."/>
            <person name="Miralles-Duran A."/>
            <person name="Miyazaki A."/>
            <person name="Munoz-Torres E."/>
            <person name="Oguiza J.A."/>
            <person name="Ohm R."/>
            <person name="Olmedo M."/>
            <person name="Orejas M."/>
            <person name="Ortiz-Castellanos L."/>
            <person name="Pisabarro A.G."/>
            <person name="Rodriguez-Romero J."/>
            <person name="Ruiz-Herrera J."/>
            <person name="Ruiz-Vazquez R."/>
            <person name="Sanz C."/>
            <person name="Schackwitz W."/>
            <person name="Schmutz J."/>
            <person name="Shahriari M."/>
            <person name="Shelest E."/>
            <person name="Silva-Franco F."/>
            <person name="Soanes D."/>
            <person name="Syed K."/>
            <person name="Tagua V.G."/>
            <person name="Talbot N.J."/>
            <person name="Thon M."/>
            <person name="De vries R.P."/>
            <person name="Wiebenga A."/>
            <person name="Yadav J.S."/>
            <person name="Braun E.L."/>
            <person name="Baker S."/>
            <person name="Garre V."/>
            <person name="Horwitz B."/>
            <person name="Torres-Martinez S."/>
            <person name="Idnurm A."/>
            <person name="Herrera-Estrella A."/>
            <person name="Gabaldon T."/>
            <person name="Grigoriev I.V."/>
        </authorList>
    </citation>
    <scope>NUCLEOTIDE SEQUENCE [LARGE SCALE GENOMIC DNA]</scope>
    <source>
        <strain evidence="7">NRRL 1555(-)</strain>
    </source>
</reference>
<feature type="compositionally biased region" description="Basic and acidic residues" evidence="3">
    <location>
        <begin position="196"/>
        <end position="207"/>
    </location>
</feature>
<dbReference type="Pfam" id="PF01476">
    <property type="entry name" value="LysM"/>
    <property type="match status" value="2"/>
</dbReference>
<dbReference type="CDD" id="cd00118">
    <property type="entry name" value="LysM"/>
    <property type="match status" value="2"/>
</dbReference>
<dbReference type="GeneID" id="28999729"/>
<feature type="chain" id="PRO_5007838032" description="LysM domain-containing protein" evidence="4">
    <location>
        <begin position="20"/>
        <end position="354"/>
    </location>
</feature>
<evidence type="ECO:0000313" key="6">
    <source>
        <dbReference type="EMBL" id="OAD66854.1"/>
    </source>
</evidence>
<dbReference type="SUPFAM" id="SSF54106">
    <property type="entry name" value="LysM domain"/>
    <property type="match status" value="2"/>
</dbReference>
<gene>
    <name evidence="6" type="ORF">PHYBLDRAFT_183743</name>
</gene>
<dbReference type="OrthoDB" id="2281372at2759"/>